<evidence type="ECO:0000256" key="1">
    <source>
        <dbReference type="SAM" id="Phobius"/>
    </source>
</evidence>
<proteinExistence type="predicted"/>
<evidence type="ECO:0008006" key="4">
    <source>
        <dbReference type="Google" id="ProtNLM"/>
    </source>
</evidence>
<sequence>MAITDIVVGNGDRAPRHAGVRIAWFIAIWSLSTAVFFGAASLLHLIVPH</sequence>
<accession>A0A0D6PX38</accession>
<protein>
    <recommendedName>
        <fullName evidence="4">DUF2474 domain-containing protein</fullName>
    </recommendedName>
</protein>
<reference evidence="2 3" key="1">
    <citation type="submission" date="2012-11" db="EMBL/GenBank/DDBJ databases">
        <title>Whole genome sequence of Gluconacetobacter europaeus NBRC3261.</title>
        <authorList>
            <person name="Azuma Y."/>
            <person name="Higashiura N."/>
            <person name="Hirakawa H."/>
            <person name="Matsushita K."/>
        </authorList>
    </citation>
    <scope>NUCLEOTIDE SEQUENCE [LARGE SCALE GENOMIC DNA]</scope>
    <source>
        <strain evidence="2 3">NBRC 3261</strain>
    </source>
</reference>
<name>A0A0D6PX38_KOMEU</name>
<keyword evidence="1" id="KW-0472">Membrane</keyword>
<evidence type="ECO:0000313" key="3">
    <source>
        <dbReference type="Proteomes" id="UP000032675"/>
    </source>
</evidence>
<evidence type="ECO:0000313" key="2">
    <source>
        <dbReference type="EMBL" id="GAN95613.1"/>
    </source>
</evidence>
<organism evidence="2 3">
    <name type="scientific">Komagataeibacter europaeus NBRC 3261</name>
    <dbReference type="NCBI Taxonomy" id="1234669"/>
    <lineage>
        <taxon>Bacteria</taxon>
        <taxon>Pseudomonadati</taxon>
        <taxon>Pseudomonadota</taxon>
        <taxon>Alphaproteobacteria</taxon>
        <taxon>Acetobacterales</taxon>
        <taxon>Acetobacteraceae</taxon>
        <taxon>Komagataeibacter</taxon>
    </lineage>
</organism>
<keyword evidence="1" id="KW-0812">Transmembrane</keyword>
<gene>
    <name evidence="2" type="ORF">Geu3261_0031_018</name>
</gene>
<dbReference type="RefSeq" id="WP_010509999.1">
    <property type="nucleotide sequence ID" value="NZ_BANI01000031.1"/>
</dbReference>
<dbReference type="EMBL" id="BANI01000031">
    <property type="protein sequence ID" value="GAN95613.1"/>
    <property type="molecule type" value="Genomic_DNA"/>
</dbReference>
<keyword evidence="1" id="KW-1133">Transmembrane helix</keyword>
<dbReference type="Proteomes" id="UP000032675">
    <property type="component" value="Unassembled WGS sequence"/>
</dbReference>
<dbReference type="AlphaFoldDB" id="A0A0D6PX38"/>
<feature type="transmembrane region" description="Helical" evidence="1">
    <location>
        <begin position="22"/>
        <end position="47"/>
    </location>
</feature>
<comment type="caution">
    <text evidence="2">The sequence shown here is derived from an EMBL/GenBank/DDBJ whole genome shotgun (WGS) entry which is preliminary data.</text>
</comment>